<dbReference type="GO" id="GO:0006313">
    <property type="term" value="P:DNA transposition"/>
    <property type="evidence" value="ECO:0007669"/>
    <property type="project" value="InterPro"/>
</dbReference>
<comment type="caution">
    <text evidence="7">The sequence shown here is derived from an EMBL/GenBank/DDBJ whole genome shotgun (WGS) entry which is preliminary data.</text>
</comment>
<dbReference type="RefSeq" id="WP_201924332.1">
    <property type="nucleotide sequence ID" value="NZ_JAERQG010000006.1"/>
</dbReference>
<evidence type="ECO:0000256" key="3">
    <source>
        <dbReference type="ARBA" id="ARBA00023125"/>
    </source>
</evidence>
<dbReference type="GO" id="GO:0004803">
    <property type="term" value="F:transposase activity"/>
    <property type="evidence" value="ECO:0007669"/>
    <property type="project" value="InterPro"/>
</dbReference>
<feature type="domain" description="Tn3 transposase DDE" evidence="5">
    <location>
        <begin position="608"/>
        <end position="1003"/>
    </location>
</feature>
<organism evidence="7 8">
    <name type="scientific">Marivirga atlantica</name>
    <dbReference type="NCBI Taxonomy" id="1548457"/>
    <lineage>
        <taxon>Bacteria</taxon>
        <taxon>Pseudomonadati</taxon>
        <taxon>Bacteroidota</taxon>
        <taxon>Cytophagia</taxon>
        <taxon>Cytophagales</taxon>
        <taxon>Marivirgaceae</taxon>
        <taxon>Marivirga</taxon>
    </lineage>
</organism>
<evidence type="ECO:0000256" key="2">
    <source>
        <dbReference type="ARBA" id="ARBA00022578"/>
    </source>
</evidence>
<feature type="domain" description="DUF4158" evidence="6">
    <location>
        <begin position="6"/>
        <end position="169"/>
    </location>
</feature>
<evidence type="ECO:0000313" key="8">
    <source>
        <dbReference type="Proteomes" id="UP000642920"/>
    </source>
</evidence>
<dbReference type="InterPro" id="IPR025296">
    <property type="entry name" value="DUF4158"/>
</dbReference>
<dbReference type="NCBIfam" id="NF033527">
    <property type="entry name" value="transpos_Tn3"/>
    <property type="match status" value="1"/>
</dbReference>
<evidence type="ECO:0000313" key="7">
    <source>
        <dbReference type="EMBL" id="MBL0767051.1"/>
    </source>
</evidence>
<dbReference type="Pfam" id="PF01526">
    <property type="entry name" value="DDE_Tnp_Tn3"/>
    <property type="match status" value="1"/>
</dbReference>
<reference evidence="7" key="1">
    <citation type="submission" date="2021-01" db="EMBL/GenBank/DDBJ databases">
        <title>Marivirga sp. nov., isolated from intertidal surface sediments.</title>
        <authorList>
            <person name="Zhang M."/>
        </authorList>
    </citation>
    <scope>NUCLEOTIDE SEQUENCE</scope>
    <source>
        <strain evidence="7">SM1354</strain>
    </source>
</reference>
<evidence type="ECO:0000259" key="5">
    <source>
        <dbReference type="Pfam" id="PF01526"/>
    </source>
</evidence>
<keyword evidence="3" id="KW-0238">DNA-binding</keyword>
<sequence length="1026" mass="119584">MPKIKILKNHEIHQFDTPNSLVLENRLELFSLTDGPKKNVDFTKSESLIGYIILKGYFVANNRFYKPEKFHRDDIRYCCEKFNVNPNKFLSNQNWYKEATLRLHKNDLLKYFNYKSFPSQRLEVLNEAIELVKNAIRPKKVLLSLIRYLYENRIEIPDYGVLSGIITQALNLLEENISNELMDLLGDKEKELLNEFLNMTVNPGEASTHNPYLLTSLKKPNQESNPNKLKETIQEFMIVADMFKHFEPILSNFSISEALVNYYAGWVIIAEQPQFNAITKDETKYLYVLSLISYQYRIRQDLFVDIFLKGIQSFLNRVDRDIKNDFLNQKQTPIKHVKESKERIVKNIEKGENKLNRVREILQSHQYEPNEKISLALGIIESNPDLKEQIIKEFELLENSVSQRIKDEMYFEKIEKGSMRLSRRLKELFISIHFNKDASEKKIYEPVRHYQSKQGNTISIPLLTFLKDDQRKFVVNENGVNSRLYKPLLLIEAANHIKAGSLNLKFSNNYRSINDYMIEEEIWKTDKEYLLKRSNLTSMIDFSRVIQELELKMDKQYHITNENIEQNRYISFNKNNKAVVETPKNKEVDNEFIQNLLSEDEVLPLINVLADISEATEFLDSFSHYKMKGGQLEDNKERLIAGIVALGCNIGVRKMGKITKSIGEENLVNTIRWHFSTQNLSEANSRIVELTDRLSIPKHLKEVVEELHTSSDGQKFGVSVPSIHSSYSYKYFGTGKGISAYTFIDEYSRVFYDTVISSSEREAAYVLDGLLYNEVVESTIHSTDTHGYTEVVFGVANSLGIEFAPRIKSPGSQIMYSFKGKSQKYYLDKGFKILPDKGKYINIELLEGQWDNILRFLVSIKTKKVSASVLLKRLNSYSKNHPLYQALKELGRIHKTIFLLKYFDDSEYRQRIEKQLNKGELWHKFAKDVWFGNNQEFNVGEREAQELALSCRNLIQNSILLWNYLSLTKKLSQLPAEESLKIIENMSATNLISWKHINIHGEYNFESINNKVAVFDIRQLIGYEIT</sequence>
<name>A0A937ADK1_9BACT</name>
<dbReference type="InterPro" id="IPR002513">
    <property type="entry name" value="Tn3_Tnp_DDE_dom"/>
</dbReference>
<accession>A0A937ADK1</accession>
<keyword evidence="4" id="KW-0233">DNA recombination</keyword>
<keyword evidence="8" id="KW-1185">Reference proteome</keyword>
<dbReference type="Proteomes" id="UP000642920">
    <property type="component" value="Unassembled WGS sequence"/>
</dbReference>
<dbReference type="Pfam" id="PF13700">
    <property type="entry name" value="DUF4158"/>
    <property type="match status" value="1"/>
</dbReference>
<evidence type="ECO:0000256" key="4">
    <source>
        <dbReference type="ARBA" id="ARBA00023172"/>
    </source>
</evidence>
<gene>
    <name evidence="7" type="ORF">JKP34_17430</name>
</gene>
<evidence type="ECO:0000259" key="6">
    <source>
        <dbReference type="Pfam" id="PF13700"/>
    </source>
</evidence>
<keyword evidence="2" id="KW-0815">Transposition</keyword>
<comment type="similarity">
    <text evidence="1">Belongs to the transposase 7 family.</text>
</comment>
<dbReference type="GO" id="GO:0003677">
    <property type="term" value="F:DNA binding"/>
    <property type="evidence" value="ECO:0007669"/>
    <property type="project" value="UniProtKB-KW"/>
</dbReference>
<proteinExistence type="inferred from homology"/>
<dbReference type="AlphaFoldDB" id="A0A937ADK1"/>
<dbReference type="EMBL" id="JAERQG010000006">
    <property type="protein sequence ID" value="MBL0767051.1"/>
    <property type="molecule type" value="Genomic_DNA"/>
</dbReference>
<dbReference type="InterPro" id="IPR047653">
    <property type="entry name" value="Tn3-like_transpos"/>
</dbReference>
<evidence type="ECO:0000256" key="1">
    <source>
        <dbReference type="ARBA" id="ARBA00009402"/>
    </source>
</evidence>
<protein>
    <submittedName>
        <fullName evidence="7">Tn3 family transposase</fullName>
    </submittedName>
</protein>